<dbReference type="SUPFAM" id="SSF51735">
    <property type="entry name" value="NAD(P)-binding Rossmann-fold domains"/>
    <property type="match status" value="1"/>
</dbReference>
<evidence type="ECO:0000313" key="6">
    <source>
        <dbReference type="Proteomes" id="UP000196084"/>
    </source>
</evidence>
<dbReference type="EMBL" id="MWPH01000003">
    <property type="protein sequence ID" value="OVE83405.1"/>
    <property type="molecule type" value="Genomic_DNA"/>
</dbReference>
<dbReference type="InterPro" id="IPR000683">
    <property type="entry name" value="Gfo/Idh/MocA-like_OxRdtase_N"/>
</dbReference>
<dbReference type="AlphaFoldDB" id="A0A202E570"/>
<protein>
    <submittedName>
        <fullName evidence="5">Glucose-fructose oxidoreductase</fullName>
    </submittedName>
</protein>
<reference evidence="5 6" key="1">
    <citation type="submission" date="2017-02" db="EMBL/GenBank/DDBJ databases">
        <title>Natronthermophilus aegyptiacus gen. nov.,sp. nov., an aerobic, extremely halophilic alkalithermophilic archaeon isolated from the athalassohaline Wadi An Natrun, Egypt.</title>
        <authorList>
            <person name="Zhao B."/>
        </authorList>
    </citation>
    <scope>NUCLEOTIDE SEQUENCE [LARGE SCALE GENOMIC DNA]</scope>
    <source>
        <strain evidence="5 6">CGMCC 1.3597</strain>
    </source>
</reference>
<dbReference type="PANTHER" id="PTHR22604">
    <property type="entry name" value="OXIDOREDUCTASES"/>
    <property type="match status" value="1"/>
</dbReference>
<dbReference type="InterPro" id="IPR036291">
    <property type="entry name" value="NAD(P)-bd_dom_sf"/>
</dbReference>
<evidence type="ECO:0000259" key="3">
    <source>
        <dbReference type="Pfam" id="PF01408"/>
    </source>
</evidence>
<feature type="domain" description="Gfo/Idh/MocA-like oxidoreductase N-terminal" evidence="3">
    <location>
        <begin position="19"/>
        <end position="119"/>
    </location>
</feature>
<dbReference type="RefSeq" id="WP_087715027.1">
    <property type="nucleotide sequence ID" value="NZ_MWPH01000003.1"/>
</dbReference>
<dbReference type="InterPro" id="IPR055170">
    <property type="entry name" value="GFO_IDH_MocA-like_dom"/>
</dbReference>
<dbReference type="OrthoDB" id="25239at2157"/>
<comment type="similarity">
    <text evidence="1">Belongs to the Gfo/Idh/MocA family.</text>
</comment>
<dbReference type="Pfam" id="PF01408">
    <property type="entry name" value="GFO_IDH_MocA"/>
    <property type="match status" value="1"/>
</dbReference>
<dbReference type="Proteomes" id="UP000196084">
    <property type="component" value="Unassembled WGS sequence"/>
</dbReference>
<proteinExistence type="inferred from homology"/>
<dbReference type="GO" id="GO:0000166">
    <property type="term" value="F:nucleotide binding"/>
    <property type="evidence" value="ECO:0007669"/>
    <property type="project" value="InterPro"/>
</dbReference>
<dbReference type="Gene3D" id="3.30.360.10">
    <property type="entry name" value="Dihydrodipicolinate Reductase, domain 2"/>
    <property type="match status" value="1"/>
</dbReference>
<evidence type="ECO:0000256" key="2">
    <source>
        <dbReference type="ARBA" id="ARBA00023002"/>
    </source>
</evidence>
<evidence type="ECO:0000313" key="5">
    <source>
        <dbReference type="EMBL" id="OVE83405.1"/>
    </source>
</evidence>
<gene>
    <name evidence="5" type="ORF">B2G88_13180</name>
</gene>
<keyword evidence="2" id="KW-0560">Oxidoreductase</keyword>
<name>A0A202E570_9EURY</name>
<dbReference type="SUPFAM" id="SSF55347">
    <property type="entry name" value="Glyceraldehyde-3-phosphate dehydrogenase-like, C-terminal domain"/>
    <property type="match status" value="1"/>
</dbReference>
<dbReference type="PANTHER" id="PTHR22604:SF105">
    <property type="entry name" value="TRANS-1,2-DIHYDROBENZENE-1,2-DIOL DEHYDROGENASE"/>
    <property type="match status" value="1"/>
</dbReference>
<dbReference type="InterPro" id="IPR050984">
    <property type="entry name" value="Gfo/Idh/MocA_domain"/>
</dbReference>
<dbReference type="Gene3D" id="3.40.50.720">
    <property type="entry name" value="NAD(P)-binding Rossmann-like Domain"/>
    <property type="match status" value="1"/>
</dbReference>
<accession>A0A202E570</accession>
<keyword evidence="6" id="KW-1185">Reference proteome</keyword>
<sequence length="324" mass="35457">MDFGVLSTAGIAQGSFLPGIEPTDHDVTAIASRDAADAEAVADEHGIETVYEGYDDLLENAGVDAVYIPLPNALHAEWTKKAADAGIHVLCEKPLTVDAAEARDVVDYCDDRDVTLMEAFMYQYHPRTERALELADEELEDIRSVTASFKFGLFGDPDNIRLSPDLAGGSLMDVGCYPLSFARQVLGEPDSAYAYTTDTKDSGVDTELAAILEYDEASARIACGFDTTHIQRYRIEAKNGWIEADDGFNPGSGSVELEYKIDGRHAVETFDPVDQYRLEIEHFVDCVETGSQPRTDGEEAIANMEAIDAIYESAETDRAVEIED</sequence>
<dbReference type="Pfam" id="PF22725">
    <property type="entry name" value="GFO_IDH_MocA_C3"/>
    <property type="match status" value="1"/>
</dbReference>
<comment type="caution">
    <text evidence="5">The sequence shown here is derived from an EMBL/GenBank/DDBJ whole genome shotgun (WGS) entry which is preliminary data.</text>
</comment>
<evidence type="ECO:0000259" key="4">
    <source>
        <dbReference type="Pfam" id="PF22725"/>
    </source>
</evidence>
<organism evidence="5 6">
    <name type="scientific">Natronolimnobius baerhuensis</name>
    <dbReference type="NCBI Taxonomy" id="253108"/>
    <lineage>
        <taxon>Archaea</taxon>
        <taxon>Methanobacteriati</taxon>
        <taxon>Methanobacteriota</taxon>
        <taxon>Stenosarchaea group</taxon>
        <taxon>Halobacteria</taxon>
        <taxon>Halobacteriales</taxon>
        <taxon>Natrialbaceae</taxon>
        <taxon>Natronolimnobius</taxon>
    </lineage>
</organism>
<evidence type="ECO:0000256" key="1">
    <source>
        <dbReference type="ARBA" id="ARBA00010928"/>
    </source>
</evidence>
<feature type="domain" description="GFO/IDH/MocA-like oxidoreductase" evidence="4">
    <location>
        <begin position="135"/>
        <end position="243"/>
    </location>
</feature>
<dbReference type="GO" id="GO:0016491">
    <property type="term" value="F:oxidoreductase activity"/>
    <property type="evidence" value="ECO:0007669"/>
    <property type="project" value="UniProtKB-KW"/>
</dbReference>